<evidence type="ECO:0000256" key="2">
    <source>
        <dbReference type="ARBA" id="ARBA00023125"/>
    </source>
</evidence>
<evidence type="ECO:0000313" key="7">
    <source>
        <dbReference type="Proteomes" id="UP000655225"/>
    </source>
</evidence>
<dbReference type="InterPro" id="IPR036093">
    <property type="entry name" value="NAC_dom_sf"/>
</dbReference>
<dbReference type="PROSITE" id="PS51005">
    <property type="entry name" value="NAC"/>
    <property type="match status" value="1"/>
</dbReference>
<sequence>MMKYPIGYRFDPTDIELVDYYLKNRIHGLPLPHDTIMDYDVYGRDPSTLPRDFKYGKKDERYFFTQRPSGAHASRAAGGGFWKATNGVTNIKDDHGRTLGRKRSLTFHFGKTSDENTKTDWIMQEYLSADHNNITNLVLCKISESGYGTSKSKKAKVHHYEPSRDDQEANNIIRCPSTEPIGAEYQPAVQTLPMDASHLLTQTLSTDANPSNVEAASCNNVLVAAVHEILKLSEAEIASIFEELEQTLVPNESEWVLRKPLNVEKLREIGFVVYSIGKPLDQWLGYMPAVA</sequence>
<evidence type="ECO:0000313" key="6">
    <source>
        <dbReference type="EMBL" id="KAF8408192.1"/>
    </source>
</evidence>
<protein>
    <recommendedName>
        <fullName evidence="5">NAC domain-containing protein</fullName>
    </recommendedName>
</protein>
<dbReference type="Pfam" id="PF02365">
    <property type="entry name" value="NAM"/>
    <property type="match status" value="1"/>
</dbReference>
<dbReference type="InterPro" id="IPR003441">
    <property type="entry name" value="NAC-dom"/>
</dbReference>
<gene>
    <name evidence="6" type="ORF">HHK36_007334</name>
</gene>
<name>A0A834ZKT9_TETSI</name>
<evidence type="ECO:0000256" key="3">
    <source>
        <dbReference type="ARBA" id="ARBA00023163"/>
    </source>
</evidence>
<comment type="caution">
    <text evidence="6">The sequence shown here is derived from an EMBL/GenBank/DDBJ whole genome shotgun (WGS) entry which is preliminary data.</text>
</comment>
<dbReference type="Proteomes" id="UP000655225">
    <property type="component" value="Unassembled WGS sequence"/>
</dbReference>
<evidence type="ECO:0000259" key="5">
    <source>
        <dbReference type="PROSITE" id="PS51005"/>
    </source>
</evidence>
<dbReference type="OMA" id="DQEANNI"/>
<dbReference type="GO" id="GO:0006355">
    <property type="term" value="P:regulation of DNA-templated transcription"/>
    <property type="evidence" value="ECO:0007669"/>
    <property type="project" value="InterPro"/>
</dbReference>
<keyword evidence="4" id="KW-0539">Nucleus</keyword>
<dbReference type="GO" id="GO:0003677">
    <property type="term" value="F:DNA binding"/>
    <property type="evidence" value="ECO:0007669"/>
    <property type="project" value="UniProtKB-KW"/>
</dbReference>
<keyword evidence="3" id="KW-0804">Transcription</keyword>
<dbReference type="SUPFAM" id="SSF101941">
    <property type="entry name" value="NAC domain"/>
    <property type="match status" value="1"/>
</dbReference>
<proteinExistence type="predicted"/>
<keyword evidence="2" id="KW-0238">DNA-binding</keyword>
<evidence type="ECO:0000256" key="1">
    <source>
        <dbReference type="ARBA" id="ARBA00023015"/>
    </source>
</evidence>
<keyword evidence="1" id="KW-0805">Transcription regulation</keyword>
<accession>A0A834ZKT9</accession>
<dbReference type="OrthoDB" id="764245at2759"/>
<keyword evidence="7" id="KW-1185">Reference proteome</keyword>
<dbReference type="AlphaFoldDB" id="A0A834ZKT9"/>
<organism evidence="6 7">
    <name type="scientific">Tetracentron sinense</name>
    <name type="common">Spur-leaf</name>
    <dbReference type="NCBI Taxonomy" id="13715"/>
    <lineage>
        <taxon>Eukaryota</taxon>
        <taxon>Viridiplantae</taxon>
        <taxon>Streptophyta</taxon>
        <taxon>Embryophyta</taxon>
        <taxon>Tracheophyta</taxon>
        <taxon>Spermatophyta</taxon>
        <taxon>Magnoliopsida</taxon>
        <taxon>Trochodendrales</taxon>
        <taxon>Trochodendraceae</taxon>
        <taxon>Tetracentron</taxon>
    </lineage>
</organism>
<dbReference type="PANTHER" id="PTHR31719">
    <property type="entry name" value="NAC TRANSCRIPTION FACTOR 56"/>
    <property type="match status" value="1"/>
</dbReference>
<dbReference type="PANTHER" id="PTHR31719:SF94">
    <property type="entry name" value="PROTEIN ATAF2"/>
    <property type="match status" value="1"/>
</dbReference>
<feature type="domain" description="NAC" evidence="5">
    <location>
        <begin position="4"/>
        <end position="145"/>
    </location>
</feature>
<evidence type="ECO:0000256" key="4">
    <source>
        <dbReference type="ARBA" id="ARBA00023242"/>
    </source>
</evidence>
<dbReference type="EMBL" id="JABCRI010000004">
    <property type="protein sequence ID" value="KAF8408192.1"/>
    <property type="molecule type" value="Genomic_DNA"/>
</dbReference>
<reference evidence="6 7" key="1">
    <citation type="submission" date="2020-04" db="EMBL/GenBank/DDBJ databases">
        <title>Plant Genome Project.</title>
        <authorList>
            <person name="Zhang R.-G."/>
        </authorList>
    </citation>
    <scope>NUCLEOTIDE SEQUENCE [LARGE SCALE GENOMIC DNA]</scope>
    <source>
        <strain evidence="6">YNK0</strain>
        <tissue evidence="6">Leaf</tissue>
    </source>
</reference>
<dbReference type="Gene3D" id="2.170.150.80">
    <property type="entry name" value="NAC domain"/>
    <property type="match status" value="1"/>
</dbReference>